<dbReference type="Proteomes" id="UP000095751">
    <property type="component" value="Unassembled WGS sequence"/>
</dbReference>
<proteinExistence type="predicted"/>
<sequence length="481" mass="51014">MKLFPVIHLFSHVTVLATLIVGGLINVSPTHAVKNVKISQSEADDVASANNERRLSTFGDSPPVSDSYLYERGYLVVVNEDDSVVVGANGGDLFPASEYGGAVVACDSSYGYSTTGAVEDVVTGVPAGAFKSEKVDSLSIKRKAAGPLCANEELLGWLDGQSLRTPSKDGSSVFQSAMGWLDGPSPRTPSSLDGSSVFQSGLVYDPTELKIRNKPDGVTEEEIWNTGWVQQHTCNAPMVMDSALGRKFAGGRQPVLPLPPGDKSYFFHSECVATSVIEDRKGISPYNYGDTSLVTSHSCTLNLCLGGGGFDCIAIFAGGGYVFDLSPNGPDGGPIELAPPFRGTILGGTGSFEGIEGTVDVVTIAGSTGPIPLVESPSYDSTGLIPPFESPSYDSYMNKTVFVARNLCGITRKLNVADFMRKGITKGYNTIDWSIMNHIRDLGKLHIAQLNNEPVQLGFVTFGKTVLKIVVKSNIPLPVAP</sequence>
<dbReference type="EMBL" id="KV784360">
    <property type="protein sequence ID" value="OEU14925.1"/>
    <property type="molecule type" value="Genomic_DNA"/>
</dbReference>
<reference evidence="1 2" key="1">
    <citation type="submission" date="2016-09" db="EMBL/GenBank/DDBJ databases">
        <title>Extensive genetic diversity and differential bi-allelic expression allows diatom success in the polar Southern Ocean.</title>
        <authorList>
            <consortium name="DOE Joint Genome Institute"/>
            <person name="Mock T."/>
            <person name="Otillar R.P."/>
            <person name="Strauss J."/>
            <person name="Dupont C."/>
            <person name="Frickenhaus S."/>
            <person name="Maumus F."/>
            <person name="Mcmullan M."/>
            <person name="Sanges R."/>
            <person name="Schmutz J."/>
            <person name="Toseland A."/>
            <person name="Valas R."/>
            <person name="Veluchamy A."/>
            <person name="Ward B.J."/>
            <person name="Allen A."/>
            <person name="Barry K."/>
            <person name="Falciatore A."/>
            <person name="Ferrante M."/>
            <person name="Fortunato A.E."/>
            <person name="Gloeckner G."/>
            <person name="Gruber A."/>
            <person name="Hipkin R."/>
            <person name="Janech M."/>
            <person name="Kroth P."/>
            <person name="Leese F."/>
            <person name="Lindquist E."/>
            <person name="Lyon B.R."/>
            <person name="Martin J."/>
            <person name="Mayer C."/>
            <person name="Parker M."/>
            <person name="Quesneville H."/>
            <person name="Raymond J."/>
            <person name="Uhlig C."/>
            <person name="Valentin K.U."/>
            <person name="Worden A.Z."/>
            <person name="Armbrust E.V."/>
            <person name="Bowler C."/>
            <person name="Green B."/>
            <person name="Moulton V."/>
            <person name="Van Oosterhout C."/>
            <person name="Grigoriev I."/>
        </authorList>
    </citation>
    <scope>NUCLEOTIDE SEQUENCE [LARGE SCALE GENOMIC DNA]</scope>
    <source>
        <strain evidence="1 2">CCMP1102</strain>
    </source>
</reference>
<keyword evidence="2" id="KW-1185">Reference proteome</keyword>
<gene>
    <name evidence="1" type="ORF">FRACYDRAFT_241483</name>
</gene>
<name>A0A1E7FA71_9STRA</name>
<dbReference type="AlphaFoldDB" id="A0A1E7FA71"/>
<dbReference type="KEGG" id="fcy:FRACYDRAFT_241483"/>
<accession>A0A1E7FA71</accession>
<protein>
    <submittedName>
        <fullName evidence="1">Uncharacterized protein</fullName>
    </submittedName>
</protein>
<organism evidence="1 2">
    <name type="scientific">Fragilariopsis cylindrus CCMP1102</name>
    <dbReference type="NCBI Taxonomy" id="635003"/>
    <lineage>
        <taxon>Eukaryota</taxon>
        <taxon>Sar</taxon>
        <taxon>Stramenopiles</taxon>
        <taxon>Ochrophyta</taxon>
        <taxon>Bacillariophyta</taxon>
        <taxon>Bacillariophyceae</taxon>
        <taxon>Bacillariophycidae</taxon>
        <taxon>Bacillariales</taxon>
        <taxon>Bacillariaceae</taxon>
        <taxon>Fragilariopsis</taxon>
    </lineage>
</organism>
<evidence type="ECO:0000313" key="1">
    <source>
        <dbReference type="EMBL" id="OEU14925.1"/>
    </source>
</evidence>
<dbReference type="InParanoid" id="A0A1E7FA71"/>
<evidence type="ECO:0000313" key="2">
    <source>
        <dbReference type="Proteomes" id="UP000095751"/>
    </source>
</evidence>